<name>A0ABS0BFZ9_9GAMM</name>
<protein>
    <submittedName>
        <fullName evidence="4">GNAT family N-acetyltransferase</fullName>
    </submittedName>
</protein>
<reference evidence="4 5" key="1">
    <citation type="submission" date="2020-11" db="EMBL/GenBank/DDBJ databases">
        <title>Draft Genome Sequence and Secondary Metabolite Biosynthetic Potential of the Lysobacter niastensis Type strain DSM 18481.</title>
        <authorList>
            <person name="Turrini P."/>
            <person name="Artuso I."/>
            <person name="Tescari M."/>
            <person name="Lugli G.A."/>
            <person name="Frangipani E."/>
            <person name="Ventura M."/>
            <person name="Visca P."/>
        </authorList>
    </citation>
    <scope>NUCLEOTIDE SEQUENCE [LARGE SCALE GENOMIC DNA]</scope>
    <source>
        <strain evidence="4 5">DSM 18481</strain>
    </source>
</reference>
<dbReference type="InterPro" id="IPR000182">
    <property type="entry name" value="GNAT_dom"/>
</dbReference>
<proteinExistence type="predicted"/>
<dbReference type="Proteomes" id="UP001429984">
    <property type="component" value="Unassembled WGS sequence"/>
</dbReference>
<keyword evidence="5" id="KW-1185">Reference proteome</keyword>
<dbReference type="InterPro" id="IPR016181">
    <property type="entry name" value="Acyl_CoA_acyltransferase"/>
</dbReference>
<evidence type="ECO:0000313" key="5">
    <source>
        <dbReference type="Proteomes" id="UP001429984"/>
    </source>
</evidence>
<gene>
    <name evidence="4" type="ORF">IU514_17735</name>
</gene>
<sequence>MPAAIECVLLRPGREAALARFFTDLAAAGDDAYFHPHAGDVATLRVIAEQAGLDLYVVFVEGEAVRAYGLLRGWNEGYAIPSLGIAVHPDARACGLGSLMMEYLETMARHRGAPAIRLRVHQDNARAIAMYKRRGYALTPENDGARLLVGVKPLGDVA</sequence>
<dbReference type="SUPFAM" id="SSF55729">
    <property type="entry name" value="Acyl-CoA N-acyltransferases (Nat)"/>
    <property type="match status" value="1"/>
</dbReference>
<dbReference type="PROSITE" id="PS51186">
    <property type="entry name" value="GNAT"/>
    <property type="match status" value="1"/>
</dbReference>
<dbReference type="CDD" id="cd04301">
    <property type="entry name" value="NAT_SF"/>
    <property type="match status" value="1"/>
</dbReference>
<evidence type="ECO:0000313" key="4">
    <source>
        <dbReference type="EMBL" id="MBF6025874.1"/>
    </source>
</evidence>
<dbReference type="PANTHER" id="PTHR43877:SF2">
    <property type="entry name" value="AMINOALKYLPHOSPHONATE N-ACETYLTRANSFERASE-RELATED"/>
    <property type="match status" value="1"/>
</dbReference>
<dbReference type="Pfam" id="PF00583">
    <property type="entry name" value="Acetyltransf_1"/>
    <property type="match status" value="1"/>
</dbReference>
<feature type="domain" description="N-acetyltransferase" evidence="3">
    <location>
        <begin position="8"/>
        <end position="155"/>
    </location>
</feature>
<accession>A0ABS0BFZ9</accession>
<evidence type="ECO:0000256" key="2">
    <source>
        <dbReference type="ARBA" id="ARBA00023315"/>
    </source>
</evidence>
<dbReference type="EMBL" id="JADLZT010000012">
    <property type="protein sequence ID" value="MBF6025874.1"/>
    <property type="molecule type" value="Genomic_DNA"/>
</dbReference>
<dbReference type="RefSeq" id="WP_194932479.1">
    <property type="nucleotide sequence ID" value="NZ_JADLZT010000012.1"/>
</dbReference>
<keyword evidence="1" id="KW-0808">Transferase</keyword>
<dbReference type="InterPro" id="IPR050832">
    <property type="entry name" value="Bact_Acetyltransf"/>
</dbReference>
<dbReference type="Gene3D" id="3.40.630.30">
    <property type="match status" value="1"/>
</dbReference>
<dbReference type="PANTHER" id="PTHR43877">
    <property type="entry name" value="AMINOALKYLPHOSPHONATE N-ACETYLTRANSFERASE-RELATED-RELATED"/>
    <property type="match status" value="1"/>
</dbReference>
<keyword evidence="2" id="KW-0012">Acyltransferase</keyword>
<comment type="caution">
    <text evidence="4">The sequence shown here is derived from an EMBL/GenBank/DDBJ whole genome shotgun (WGS) entry which is preliminary data.</text>
</comment>
<evidence type="ECO:0000259" key="3">
    <source>
        <dbReference type="PROSITE" id="PS51186"/>
    </source>
</evidence>
<evidence type="ECO:0000256" key="1">
    <source>
        <dbReference type="ARBA" id="ARBA00022679"/>
    </source>
</evidence>
<organism evidence="4 5">
    <name type="scientific">Lysobacter niastensis</name>
    <dbReference type="NCBI Taxonomy" id="380629"/>
    <lineage>
        <taxon>Bacteria</taxon>
        <taxon>Pseudomonadati</taxon>
        <taxon>Pseudomonadota</taxon>
        <taxon>Gammaproteobacteria</taxon>
        <taxon>Lysobacterales</taxon>
        <taxon>Lysobacteraceae</taxon>
        <taxon>Lysobacter</taxon>
    </lineage>
</organism>